<dbReference type="GO" id="GO:0051539">
    <property type="term" value="F:4 iron, 4 sulfur cluster binding"/>
    <property type="evidence" value="ECO:0007669"/>
    <property type="project" value="UniProtKB-KW"/>
</dbReference>
<sequence>MRGRLPAASDLQVTRKSTSLHVQSLWSLCGKLCGASSALGGRPMINGYGGSILRVDLTTRSVKQEPVTPELAHDWLGGRAWIAKFMYEELPAGVDPLSPANKVFVATGPLSGTLWPSSAKIVWGTKSPLTGGYIDSNMGGMIMAELKYAGWDMIILEGASETPVYLCIEDDKVEIRDASGYWGKGSVDTEYTLKRDLGEDFQIATIGPAGENLVRFACITHDVGRQAGRGGIAAVLGSKKLKAIAVRGTKSIPVADIEGLQKHTTSVIDYIKNTAFFPTFSKYGTTDITDWCDSVGVIPVDNFQHAQYPKKDRINGKYMREQIYVRDKGCYACPLGCSTYTYSKKYDVHVEGPEYETIGLMGSNLGMDSIEEIAVLNADVDNLGMDSISSGSAVAFAMELYQRGILTKEDFGGLEMTWGNVDAVRAFLRLIAARQGIGATFAEGALAAARIIGRDTEKYVVHVKGLDYSAYDTHAAPAMMLAFMTSDIGAQHTRAWAIVQDINMGRDSTEGKGKLVYDLQHLRPLMEVFGVCRFPWLEVKVDWENYVTALNLVTGQHYTTEELFAFSEKIWNLTRAFWTREVDGFGRAYDQPPAKMYEEMPDGPTKGAHVTQEMVDQLLDGYYRAYHWDQNGLPTAERLREVGLGSVADDLVKRGRILD</sequence>
<evidence type="ECO:0000256" key="3">
    <source>
        <dbReference type="ARBA" id="ARBA00022485"/>
    </source>
</evidence>
<keyword evidence="6" id="KW-0408">Iron</keyword>
<dbReference type="Pfam" id="PF01314">
    <property type="entry name" value="AFOR_C"/>
    <property type="match status" value="1"/>
</dbReference>
<name>A0A398D8Y2_9BACT</name>
<dbReference type="InterPro" id="IPR013984">
    <property type="entry name" value="Ald_Fedxn_OxRdtase_dom2"/>
</dbReference>
<proteinExistence type="inferred from homology"/>
<protein>
    <submittedName>
        <fullName evidence="10">Aldehyde ferredoxin oxidoreductase</fullName>
    </submittedName>
</protein>
<comment type="cofactor">
    <cofactor evidence="1">
        <name>[4Fe-4S] cluster</name>
        <dbReference type="ChEBI" id="CHEBI:49883"/>
    </cofactor>
</comment>
<accession>A0A398D8Y2</accession>
<dbReference type="Pfam" id="PF02730">
    <property type="entry name" value="AFOR_N"/>
    <property type="match status" value="1"/>
</dbReference>
<dbReference type="SMART" id="SM00790">
    <property type="entry name" value="AFOR_N"/>
    <property type="match status" value="1"/>
</dbReference>
<evidence type="ECO:0000256" key="8">
    <source>
        <dbReference type="ARBA" id="ARBA00049934"/>
    </source>
</evidence>
<dbReference type="GO" id="GO:0046872">
    <property type="term" value="F:metal ion binding"/>
    <property type="evidence" value="ECO:0007669"/>
    <property type="project" value="UniProtKB-KW"/>
</dbReference>
<dbReference type="InterPro" id="IPR001203">
    <property type="entry name" value="OxRdtase_Ald_Fedxn_C"/>
</dbReference>
<evidence type="ECO:0000256" key="4">
    <source>
        <dbReference type="ARBA" id="ARBA00022723"/>
    </source>
</evidence>
<gene>
    <name evidence="10" type="ORF">SMC6_03425</name>
</gene>
<evidence type="ECO:0000313" key="10">
    <source>
        <dbReference type="EMBL" id="RIE08907.1"/>
    </source>
</evidence>
<dbReference type="EMBL" id="QXIT01000063">
    <property type="protein sequence ID" value="RIE08907.1"/>
    <property type="molecule type" value="Genomic_DNA"/>
</dbReference>
<evidence type="ECO:0000256" key="1">
    <source>
        <dbReference type="ARBA" id="ARBA00001966"/>
    </source>
</evidence>
<dbReference type="Gene3D" id="1.10.569.10">
    <property type="entry name" value="Aldehyde Ferredoxin Oxidoreductase Protein, subunit A, domain 2"/>
    <property type="match status" value="1"/>
</dbReference>
<keyword evidence="7" id="KW-0411">Iron-sulfur</keyword>
<evidence type="ECO:0000256" key="7">
    <source>
        <dbReference type="ARBA" id="ARBA00023014"/>
    </source>
</evidence>
<comment type="similarity">
    <text evidence="2">Belongs to the AOR/FOR family.</text>
</comment>
<dbReference type="Gene3D" id="3.60.9.10">
    <property type="entry name" value="Aldehyde ferredoxin oxidoreductase, N-terminal domain"/>
    <property type="match status" value="1"/>
</dbReference>
<evidence type="ECO:0000256" key="2">
    <source>
        <dbReference type="ARBA" id="ARBA00011032"/>
    </source>
</evidence>
<dbReference type="InterPro" id="IPR036021">
    <property type="entry name" value="Tungsten_al_ferr_oxy-like_C"/>
</dbReference>
<organism evidence="10 11">
    <name type="scientific">Candidatus Cryosericum odellii</name>
    <dbReference type="NCBI Taxonomy" id="2290917"/>
    <lineage>
        <taxon>Bacteria</taxon>
        <taxon>Pseudomonadati</taxon>
        <taxon>Caldisericota/Cryosericota group</taxon>
        <taxon>Candidatus Cryosericota</taxon>
        <taxon>Candidatus Cryosericia</taxon>
        <taxon>Candidatus Cryosericales</taxon>
        <taxon>Candidatus Cryosericaceae</taxon>
        <taxon>Candidatus Cryosericum</taxon>
    </lineage>
</organism>
<evidence type="ECO:0000256" key="5">
    <source>
        <dbReference type="ARBA" id="ARBA00023002"/>
    </source>
</evidence>
<evidence type="ECO:0000259" key="9">
    <source>
        <dbReference type="SMART" id="SM00790"/>
    </source>
</evidence>
<keyword evidence="5" id="KW-0560">Oxidoreductase</keyword>
<keyword evidence="4" id="KW-0479">Metal-binding</keyword>
<comment type="cofactor">
    <cofactor evidence="8">
        <name>tungstopterin</name>
        <dbReference type="ChEBI" id="CHEBI:30402"/>
    </cofactor>
</comment>
<dbReference type="Proteomes" id="UP000266260">
    <property type="component" value="Unassembled WGS sequence"/>
</dbReference>
<dbReference type="SUPFAM" id="SSF56228">
    <property type="entry name" value="Aldehyde ferredoxin oxidoreductase, N-terminal domain"/>
    <property type="match status" value="1"/>
</dbReference>
<evidence type="ECO:0000313" key="11">
    <source>
        <dbReference type="Proteomes" id="UP000266260"/>
    </source>
</evidence>
<keyword evidence="11" id="KW-1185">Reference proteome</keyword>
<comment type="caution">
    <text evidence="10">The sequence shown here is derived from an EMBL/GenBank/DDBJ whole genome shotgun (WGS) entry which is preliminary data.</text>
</comment>
<dbReference type="InterPro" id="IPR051919">
    <property type="entry name" value="W-dependent_AOR"/>
</dbReference>
<dbReference type="GO" id="GO:0009055">
    <property type="term" value="F:electron transfer activity"/>
    <property type="evidence" value="ECO:0007669"/>
    <property type="project" value="InterPro"/>
</dbReference>
<dbReference type="Gene3D" id="1.10.599.10">
    <property type="entry name" value="Aldehyde Ferredoxin Oxidoreductase Protein, subunit A, domain 3"/>
    <property type="match status" value="1"/>
</dbReference>
<reference evidence="10 11" key="1">
    <citation type="submission" date="2018-09" db="EMBL/GenBank/DDBJ databases">
        <title>Discovery and Ecogenomic Context for Candidatus Cryosericales, a Global Caldiserica Order Active in Thawing Permafrost.</title>
        <authorList>
            <person name="Martinez M.A."/>
            <person name="Woodcroft B.J."/>
            <person name="Ignacio Espinoza J.C."/>
            <person name="Zayed A."/>
            <person name="Singleton C.M."/>
            <person name="Boyd J."/>
            <person name="Li Y.-F."/>
            <person name="Purvine S."/>
            <person name="Maughan H."/>
            <person name="Hodgkins S.B."/>
            <person name="Anderson D."/>
            <person name="Sederholm M."/>
            <person name="Temperton B."/>
            <person name="Saleska S.R."/>
            <person name="Tyson G.W."/>
            <person name="Rich V.I."/>
        </authorList>
    </citation>
    <scope>NUCLEOTIDE SEQUENCE [LARGE SCALE GENOMIC DNA]</scope>
    <source>
        <strain evidence="10 11">SMC6</strain>
    </source>
</reference>
<dbReference type="PANTHER" id="PTHR30038:SF5">
    <property type="entry name" value="ALDEHYDE FERREDOXIN OXIDOREDUCTASE"/>
    <property type="match status" value="1"/>
</dbReference>
<dbReference type="InterPro" id="IPR036503">
    <property type="entry name" value="Ald_Fedxn_OxRdtase_N_sf"/>
</dbReference>
<keyword evidence="3" id="KW-0004">4Fe-4S</keyword>
<feature type="domain" description="Aldehyde ferredoxin oxidoreductase N-terminal" evidence="9">
    <location>
        <begin position="48"/>
        <end position="250"/>
    </location>
</feature>
<evidence type="ECO:0000256" key="6">
    <source>
        <dbReference type="ARBA" id="ARBA00023004"/>
    </source>
</evidence>
<dbReference type="SUPFAM" id="SSF48310">
    <property type="entry name" value="Aldehyde ferredoxin oxidoreductase, C-terminal domains"/>
    <property type="match status" value="1"/>
</dbReference>
<dbReference type="InterPro" id="IPR013983">
    <property type="entry name" value="Ald_Fedxn_OxRdtase_N"/>
</dbReference>
<dbReference type="PANTHER" id="PTHR30038">
    <property type="entry name" value="ALDEHYDE FERREDOXIN OXIDOREDUCTASE"/>
    <property type="match status" value="1"/>
</dbReference>
<dbReference type="InterPro" id="IPR013985">
    <property type="entry name" value="Ald_Fedxn_OxRdtase_dom3"/>
</dbReference>
<dbReference type="GO" id="GO:0016625">
    <property type="term" value="F:oxidoreductase activity, acting on the aldehyde or oxo group of donors, iron-sulfur protein as acceptor"/>
    <property type="evidence" value="ECO:0007669"/>
    <property type="project" value="InterPro"/>
</dbReference>
<dbReference type="AlphaFoldDB" id="A0A398D8Y2"/>